<feature type="compositionally biased region" description="Polar residues" evidence="1">
    <location>
        <begin position="184"/>
        <end position="194"/>
    </location>
</feature>
<organism evidence="3 4">
    <name type="scientific">Sphaerisporangium flaviroseum</name>
    <dbReference type="NCBI Taxonomy" id="509199"/>
    <lineage>
        <taxon>Bacteria</taxon>
        <taxon>Bacillati</taxon>
        <taxon>Actinomycetota</taxon>
        <taxon>Actinomycetes</taxon>
        <taxon>Streptosporangiales</taxon>
        <taxon>Streptosporangiaceae</taxon>
        <taxon>Sphaerisporangium</taxon>
    </lineage>
</organism>
<accession>A0ABP7JGN9</accession>
<feature type="region of interest" description="Disordered" evidence="1">
    <location>
        <begin position="130"/>
        <end position="194"/>
    </location>
</feature>
<dbReference type="InterPro" id="IPR056911">
    <property type="entry name" value="Phage_Znf_bind_put"/>
</dbReference>
<reference evidence="4" key="1">
    <citation type="journal article" date="2019" name="Int. J. Syst. Evol. Microbiol.">
        <title>The Global Catalogue of Microorganisms (GCM) 10K type strain sequencing project: providing services to taxonomists for standard genome sequencing and annotation.</title>
        <authorList>
            <consortium name="The Broad Institute Genomics Platform"/>
            <consortium name="The Broad Institute Genome Sequencing Center for Infectious Disease"/>
            <person name="Wu L."/>
            <person name="Ma J."/>
        </authorList>
    </citation>
    <scope>NUCLEOTIDE SEQUENCE [LARGE SCALE GENOMIC DNA]</scope>
    <source>
        <strain evidence="4">JCM 16908</strain>
    </source>
</reference>
<feature type="compositionally biased region" description="Basic residues" evidence="1">
    <location>
        <begin position="1"/>
        <end position="14"/>
    </location>
</feature>
<dbReference type="Pfam" id="PF24623">
    <property type="entry name" value="Phage_zn_bind_8"/>
    <property type="match status" value="1"/>
</dbReference>
<keyword evidence="4" id="KW-1185">Reference proteome</keyword>
<dbReference type="Proteomes" id="UP001500888">
    <property type="component" value="Unassembled WGS sequence"/>
</dbReference>
<feature type="region of interest" description="Disordered" evidence="1">
    <location>
        <begin position="1"/>
        <end position="69"/>
    </location>
</feature>
<proteinExistence type="predicted"/>
<gene>
    <name evidence="3" type="ORF">GCM10022226_78640</name>
</gene>
<feature type="compositionally biased region" description="Low complexity" evidence="1">
    <location>
        <begin position="151"/>
        <end position="160"/>
    </location>
</feature>
<feature type="domain" description="DNA-binding phage zinc finger" evidence="2">
    <location>
        <begin position="86"/>
        <end position="135"/>
    </location>
</feature>
<protein>
    <recommendedName>
        <fullName evidence="2">DNA-binding phage zinc finger domain-containing protein</fullName>
    </recommendedName>
</protein>
<name>A0ABP7JGN9_9ACTN</name>
<dbReference type="EMBL" id="BAAAZR010000059">
    <property type="protein sequence ID" value="GAA3843914.1"/>
    <property type="molecule type" value="Genomic_DNA"/>
</dbReference>
<evidence type="ECO:0000256" key="1">
    <source>
        <dbReference type="SAM" id="MobiDB-lite"/>
    </source>
</evidence>
<sequence>MIAVSKRKPTKRERKAALAKQRARNDAEYRRQLGVGQGGELPSEIGSTGSAGASRGGRGAGTRKAAPYHQPGMHVKRLQAQVQVTVAEVHGVKCPRCLTSPGKPCRDGSGAEIIEGHGARWGAARRAAARYAAQQKASGEGGGRRGGRGGDPPAAAREPASQVAVGRRDPVNAAFSALREGQRQGASLMSRNGR</sequence>
<evidence type="ECO:0000313" key="4">
    <source>
        <dbReference type="Proteomes" id="UP001500888"/>
    </source>
</evidence>
<evidence type="ECO:0000259" key="2">
    <source>
        <dbReference type="Pfam" id="PF24623"/>
    </source>
</evidence>
<comment type="caution">
    <text evidence="3">The sequence shown here is derived from an EMBL/GenBank/DDBJ whole genome shotgun (WGS) entry which is preliminary data.</text>
</comment>
<evidence type="ECO:0000313" key="3">
    <source>
        <dbReference type="EMBL" id="GAA3843914.1"/>
    </source>
</evidence>